<accession>A0A419QA68</accession>
<sequence>MAQRLERKFADPKFRGSNPESASQLPLFRHRQPGNIPALMLPSNTLFHYDAFWLLYMLYVIIIIIIISSMTSVFNTDDSLRDSLRHSQELFERYILKKRIKAIWIETDNKNATEIGERLNSCCQWRHKRWIILVAALFELFWFSGYNYGYNALIPIYMKLGVFAYQCGPTEPNCSAQEGMFHNAFIVWVVVQMCLVTGAGFLMDRVGLRVLKLIAVGVFFVGTLMFAFTSQNSSALFFVAGIFVSLSSVSSLICNHQISSMFPSSRGFVVSLLSGAFDSSGFVTFLIGKTVHLISLQNSFVILACCALVYGICMGLFALKQWSSEMNPEEGQKNVEGMEIAEKGDEIKPSHDRDAVDDRIQRHMEKRYNSFGRCIKSWPFLLVTLWFMFGLLRFCYFLTQMGQQMVFLFGTDKDTINDIVSVSSALLMCGFLISPISGVILDSSRAYFRRHMIRRLKDDDLSDAELYWISLRSIAPAFIVLAFAAAILSGLNFVKSKITYYIAFIFFVILRSLLFSASVNFVLIAFPIQRFGTVNGLINTIGGIFSLIQYGVIRMGAIPGNALITSLMSESNFILGPSRLDHHHHSAAAPFRCLAAMPPEGSTRAGILPGCPSLDRGSREAEVGFEPGTFQKTTENLEKYTHLHINLVFVRDSPGPQLNLPFVMFPGN</sequence>
<dbReference type="STRING" id="79923.A0A419QA68"/>
<comment type="caution">
    <text evidence="1">The sequence shown here is derived from an EMBL/GenBank/DDBJ whole genome shotgun (WGS) entry which is preliminary data.</text>
</comment>
<dbReference type="InterPro" id="IPR027197">
    <property type="entry name" value="SLC43A3"/>
</dbReference>
<keyword evidence="2" id="KW-1185">Reference proteome</keyword>
<dbReference type="Gene3D" id="1.20.1250.20">
    <property type="entry name" value="MFS general substrate transporter like domains"/>
    <property type="match status" value="1"/>
</dbReference>
<dbReference type="Proteomes" id="UP000286415">
    <property type="component" value="Unassembled WGS sequence"/>
</dbReference>
<name>A0A419QA68_CLOSI</name>
<dbReference type="AlphaFoldDB" id="A0A419QA68"/>
<dbReference type="PANTHER" id="PTHR20765">
    <property type="entry name" value="SOLUTE CARRIER FAMILY 43 MEMBER 3-RELATED"/>
    <property type="match status" value="1"/>
</dbReference>
<dbReference type="Pfam" id="PF07690">
    <property type="entry name" value="MFS_1"/>
    <property type="match status" value="1"/>
</dbReference>
<organism evidence="1 2">
    <name type="scientific">Clonorchis sinensis</name>
    <name type="common">Chinese liver fluke</name>
    <dbReference type="NCBI Taxonomy" id="79923"/>
    <lineage>
        <taxon>Eukaryota</taxon>
        <taxon>Metazoa</taxon>
        <taxon>Spiralia</taxon>
        <taxon>Lophotrochozoa</taxon>
        <taxon>Platyhelminthes</taxon>
        <taxon>Trematoda</taxon>
        <taxon>Digenea</taxon>
        <taxon>Opisthorchiida</taxon>
        <taxon>Opisthorchiata</taxon>
        <taxon>Opisthorchiidae</taxon>
        <taxon>Clonorchis</taxon>
    </lineage>
</organism>
<evidence type="ECO:0000313" key="2">
    <source>
        <dbReference type="Proteomes" id="UP000286415"/>
    </source>
</evidence>
<proteinExistence type="predicted"/>
<dbReference type="GO" id="GO:0022857">
    <property type="term" value="F:transmembrane transporter activity"/>
    <property type="evidence" value="ECO:0007669"/>
    <property type="project" value="InterPro"/>
</dbReference>
<dbReference type="InParanoid" id="A0A419QA68"/>
<dbReference type="SUPFAM" id="SSF103473">
    <property type="entry name" value="MFS general substrate transporter"/>
    <property type="match status" value="1"/>
</dbReference>
<reference evidence="1 2" key="2">
    <citation type="journal article" date="2021" name="Genomics">
        <title>High-quality reference genome for Clonorchis sinensis.</title>
        <authorList>
            <person name="Young N.D."/>
            <person name="Stroehlein A.J."/>
            <person name="Kinkar L."/>
            <person name="Wang T."/>
            <person name="Sohn W.M."/>
            <person name="Chang B.C.H."/>
            <person name="Kaur P."/>
            <person name="Weisz D."/>
            <person name="Dudchenko O."/>
            <person name="Aiden E.L."/>
            <person name="Korhonen P.K."/>
            <person name="Gasser R.B."/>
        </authorList>
    </citation>
    <scope>NUCLEOTIDE SEQUENCE [LARGE SCALE GENOMIC DNA]</scope>
    <source>
        <strain evidence="1">Cs-k2</strain>
    </source>
</reference>
<protein>
    <submittedName>
        <fullName evidence="1">Solute carrier 43 member 3</fullName>
    </submittedName>
</protein>
<dbReference type="InterPro" id="IPR011701">
    <property type="entry name" value="MFS"/>
</dbReference>
<dbReference type="InterPro" id="IPR036259">
    <property type="entry name" value="MFS_trans_sf"/>
</dbReference>
<gene>
    <name evidence="1" type="ORF">CSKR_102167</name>
</gene>
<dbReference type="PANTHER" id="PTHR20765:SF1">
    <property type="entry name" value="EQUILIBRATIVE NUCLEOBASE TRANSPORTER 1"/>
    <property type="match status" value="1"/>
</dbReference>
<evidence type="ECO:0000313" key="1">
    <source>
        <dbReference type="EMBL" id="KAG5452738.1"/>
    </source>
</evidence>
<dbReference type="OrthoDB" id="330047at2759"/>
<dbReference type="EMBL" id="NIRI02000013">
    <property type="protein sequence ID" value="KAG5452738.1"/>
    <property type="molecule type" value="Genomic_DNA"/>
</dbReference>
<reference evidence="1 2" key="1">
    <citation type="journal article" date="2018" name="Biotechnol. Adv.">
        <title>Improved genomic resources and new bioinformatic workflow for the carcinogenic parasite Clonorchis sinensis: Biotechnological implications.</title>
        <authorList>
            <person name="Wang D."/>
            <person name="Korhonen P.K."/>
            <person name="Gasser R.B."/>
            <person name="Young N.D."/>
        </authorList>
    </citation>
    <scope>NUCLEOTIDE SEQUENCE [LARGE SCALE GENOMIC DNA]</scope>
    <source>
        <strain evidence="1">Cs-k2</strain>
    </source>
</reference>